<evidence type="ECO:0000313" key="2">
    <source>
        <dbReference type="Proteomes" id="UP000276133"/>
    </source>
</evidence>
<comment type="caution">
    <text evidence="1">The sequence shown here is derived from an EMBL/GenBank/DDBJ whole genome shotgun (WGS) entry which is preliminary data.</text>
</comment>
<dbReference type="EMBL" id="REGN01005332">
    <property type="protein sequence ID" value="RNA13782.1"/>
    <property type="molecule type" value="Genomic_DNA"/>
</dbReference>
<reference evidence="1 2" key="1">
    <citation type="journal article" date="2018" name="Sci. Rep.">
        <title>Genomic signatures of local adaptation to the degree of environmental predictability in rotifers.</title>
        <authorList>
            <person name="Franch-Gras L."/>
            <person name="Hahn C."/>
            <person name="Garcia-Roger E.M."/>
            <person name="Carmona M.J."/>
            <person name="Serra M."/>
            <person name="Gomez A."/>
        </authorList>
    </citation>
    <scope>NUCLEOTIDE SEQUENCE [LARGE SCALE GENOMIC DNA]</scope>
    <source>
        <strain evidence="1">HYR1</strain>
    </source>
</reference>
<sequence>MRDGIRNTLFKLPRYNGVIGVKAESSFNVTPVRSFVRCRRMQLPLYKNSNGQLTTKEYQCYQRDNYKEYECLDDLILVSITWFEFMDFFVLKFLIACKWFTPKSVMNEFEFLTFNSSLLVHLQS</sequence>
<dbReference type="Proteomes" id="UP000276133">
    <property type="component" value="Unassembled WGS sequence"/>
</dbReference>
<gene>
    <name evidence="1" type="ORF">BpHYR1_018828</name>
</gene>
<name>A0A3M7QR24_BRAPC</name>
<protein>
    <submittedName>
        <fullName evidence="1">Uncharacterized protein</fullName>
    </submittedName>
</protein>
<dbReference type="AlphaFoldDB" id="A0A3M7QR24"/>
<accession>A0A3M7QR24</accession>
<proteinExistence type="predicted"/>
<evidence type="ECO:0000313" key="1">
    <source>
        <dbReference type="EMBL" id="RNA13782.1"/>
    </source>
</evidence>
<keyword evidence="2" id="KW-1185">Reference proteome</keyword>
<organism evidence="1 2">
    <name type="scientific">Brachionus plicatilis</name>
    <name type="common">Marine rotifer</name>
    <name type="synonym">Brachionus muelleri</name>
    <dbReference type="NCBI Taxonomy" id="10195"/>
    <lineage>
        <taxon>Eukaryota</taxon>
        <taxon>Metazoa</taxon>
        <taxon>Spiralia</taxon>
        <taxon>Gnathifera</taxon>
        <taxon>Rotifera</taxon>
        <taxon>Eurotatoria</taxon>
        <taxon>Monogononta</taxon>
        <taxon>Pseudotrocha</taxon>
        <taxon>Ploima</taxon>
        <taxon>Brachionidae</taxon>
        <taxon>Brachionus</taxon>
    </lineage>
</organism>